<dbReference type="OrthoDB" id="965869at2"/>
<evidence type="ECO:0000259" key="1">
    <source>
        <dbReference type="Pfam" id="PF07238"/>
    </source>
</evidence>
<dbReference type="Proteomes" id="UP000448292">
    <property type="component" value="Unassembled WGS sequence"/>
</dbReference>
<reference evidence="2 3" key="1">
    <citation type="submission" date="2018-06" db="EMBL/GenBank/DDBJ databases">
        <title>Complete genome of Desulfovibrio indonesiensis P37SLT.</title>
        <authorList>
            <person name="Crispim J.S."/>
            <person name="Vidigal P.M.P."/>
            <person name="Silva L.C.F."/>
            <person name="Laguardia C.N."/>
            <person name="Araujo L.C."/>
            <person name="Dias R.S."/>
            <person name="Sousa M.P."/>
            <person name="Paula S.O."/>
            <person name="Silva C."/>
        </authorList>
    </citation>
    <scope>NUCLEOTIDE SEQUENCE [LARGE SCALE GENOMIC DNA]</scope>
    <source>
        <strain evidence="2 3">P37SLT</strain>
    </source>
</reference>
<gene>
    <name evidence="2" type="ORF">DPQ33_03615</name>
</gene>
<dbReference type="InterPro" id="IPR011990">
    <property type="entry name" value="TPR-like_helical_dom_sf"/>
</dbReference>
<dbReference type="GO" id="GO:0035438">
    <property type="term" value="F:cyclic-di-GMP binding"/>
    <property type="evidence" value="ECO:0007669"/>
    <property type="project" value="InterPro"/>
</dbReference>
<dbReference type="Gene3D" id="2.40.10.220">
    <property type="entry name" value="predicted glycosyltransferase like domains"/>
    <property type="match status" value="1"/>
</dbReference>
<evidence type="ECO:0000313" key="2">
    <source>
        <dbReference type="EMBL" id="TVM19457.1"/>
    </source>
</evidence>
<name>A0A7M3MJ20_9BACT</name>
<dbReference type="SUPFAM" id="SSF141371">
    <property type="entry name" value="PilZ domain-like"/>
    <property type="match status" value="1"/>
</dbReference>
<evidence type="ECO:0000313" key="3">
    <source>
        <dbReference type="Proteomes" id="UP000448292"/>
    </source>
</evidence>
<dbReference type="InterPro" id="IPR011006">
    <property type="entry name" value="CheY-like_superfamily"/>
</dbReference>
<feature type="domain" description="PilZ" evidence="1">
    <location>
        <begin position="362"/>
        <end position="457"/>
    </location>
</feature>
<protein>
    <recommendedName>
        <fullName evidence="1">PilZ domain-containing protein</fullName>
    </recommendedName>
</protein>
<dbReference type="SUPFAM" id="SSF48452">
    <property type="entry name" value="TPR-like"/>
    <property type="match status" value="1"/>
</dbReference>
<dbReference type="InterPro" id="IPR009875">
    <property type="entry name" value="PilZ_domain"/>
</dbReference>
<keyword evidence="3" id="KW-1185">Reference proteome</keyword>
<dbReference type="SUPFAM" id="SSF52172">
    <property type="entry name" value="CheY-like"/>
    <property type="match status" value="1"/>
</dbReference>
<accession>A0A7M3MJ20</accession>
<dbReference type="Gene3D" id="1.25.40.10">
    <property type="entry name" value="Tetratricopeptide repeat domain"/>
    <property type="match status" value="2"/>
</dbReference>
<organism evidence="2 3">
    <name type="scientific">Oceanidesulfovibrio indonesiensis</name>
    <dbReference type="NCBI Taxonomy" id="54767"/>
    <lineage>
        <taxon>Bacteria</taxon>
        <taxon>Pseudomonadati</taxon>
        <taxon>Thermodesulfobacteriota</taxon>
        <taxon>Desulfovibrionia</taxon>
        <taxon>Desulfovibrionales</taxon>
        <taxon>Desulfovibrionaceae</taxon>
        <taxon>Oceanidesulfovibrio</taxon>
    </lineage>
</organism>
<dbReference type="Gene3D" id="3.40.50.2300">
    <property type="match status" value="1"/>
</dbReference>
<dbReference type="Pfam" id="PF14559">
    <property type="entry name" value="TPR_19"/>
    <property type="match status" value="1"/>
</dbReference>
<proteinExistence type="predicted"/>
<dbReference type="Pfam" id="PF07238">
    <property type="entry name" value="PilZ"/>
    <property type="match status" value="1"/>
</dbReference>
<dbReference type="EMBL" id="QMIE01000002">
    <property type="protein sequence ID" value="TVM19457.1"/>
    <property type="molecule type" value="Genomic_DNA"/>
</dbReference>
<dbReference type="AlphaFoldDB" id="A0A7M3MJ20"/>
<comment type="caution">
    <text evidence="2">The sequence shown here is derived from an EMBL/GenBank/DDBJ whole genome shotgun (WGS) entry which is preliminary data.</text>
</comment>
<sequence>MRQPCFRGKCLLRTLWGRNSLQDCREGFMEAQSGRSSIFILDSDPFRADKLVRYFESAGGVHESSPANAFKAIMQQRPRLLVARMSLVAGKDFAFLRALRRNSATAGLPVLVVANKDESALIQAAQQAGATQVLVGADVQAAIDAACELLPQGPCPDDYEEKSPDSLKDLYARACRRIRNERYVEAAADLKAILQKKPHAPEVLVSLAVALRHMGKRDAAVKSLNRAALLFAATGKDAKAKDIYEQLSKSDPAAKNPYMVLAERKIEEDRPFQAMKLYERAADLWPRDIRIKTRLVEVYEDLARTDLKYESLAAVLRMEVNALRGISSDHEEKEWLEDEDETLGDGAMQFVDEVSESKTPEERRRSPRVPLVTHSLSLDKHKDPLPAVDVSMTGIGFKPLDEKFEVGQVFHFDLLSMGEVQIKKLTARVMRVTRGVVGAQFEKLSSRQSKRLQDLCES</sequence>